<dbReference type="RefSeq" id="WP_130510783.1">
    <property type="nucleotide sequence ID" value="NZ_SHKY01000001.1"/>
</dbReference>
<reference evidence="1 2" key="1">
    <citation type="submission" date="2019-02" db="EMBL/GenBank/DDBJ databases">
        <title>Sequencing the genomes of 1000 actinobacteria strains.</title>
        <authorList>
            <person name="Klenk H.-P."/>
        </authorList>
    </citation>
    <scope>NUCLEOTIDE SEQUENCE [LARGE SCALE GENOMIC DNA]</scope>
    <source>
        <strain evidence="1 2">DSM 45162</strain>
    </source>
</reference>
<dbReference type="EMBL" id="SHKY01000001">
    <property type="protein sequence ID" value="RZU52125.1"/>
    <property type="molecule type" value="Genomic_DNA"/>
</dbReference>
<dbReference type="AlphaFoldDB" id="A0A4Q7ZNZ8"/>
<proteinExistence type="predicted"/>
<name>A0A4Q7ZNZ8_9ACTN</name>
<accession>A0A4Q7ZNZ8</accession>
<protein>
    <submittedName>
        <fullName evidence="1">Uncharacterized protein</fullName>
    </submittedName>
</protein>
<evidence type="ECO:0000313" key="2">
    <source>
        <dbReference type="Proteomes" id="UP000292564"/>
    </source>
</evidence>
<dbReference type="OrthoDB" id="3402197at2"/>
<organism evidence="1 2">
    <name type="scientific">Krasilnikovia cinnamomea</name>
    <dbReference type="NCBI Taxonomy" id="349313"/>
    <lineage>
        <taxon>Bacteria</taxon>
        <taxon>Bacillati</taxon>
        <taxon>Actinomycetota</taxon>
        <taxon>Actinomycetes</taxon>
        <taxon>Micromonosporales</taxon>
        <taxon>Micromonosporaceae</taxon>
        <taxon>Krasilnikovia</taxon>
    </lineage>
</organism>
<dbReference type="Proteomes" id="UP000292564">
    <property type="component" value="Unassembled WGS sequence"/>
</dbReference>
<evidence type="ECO:0000313" key="1">
    <source>
        <dbReference type="EMBL" id="RZU52125.1"/>
    </source>
</evidence>
<keyword evidence="2" id="KW-1185">Reference proteome</keyword>
<gene>
    <name evidence="1" type="ORF">EV385_3967</name>
</gene>
<comment type="caution">
    <text evidence="1">The sequence shown here is derived from an EMBL/GenBank/DDBJ whole genome shotgun (WGS) entry which is preliminary data.</text>
</comment>
<sequence length="104" mass="11430">MTAQEFATNVDRLLNQVGHWEQGRWWVHTPLGPTKADLAYALVQSLADLAADAEGRPRRPVPRLTDPVLPDQLRVTSDDLLAAEPGAHVFAQAGVEVDALRRVL</sequence>